<comment type="caution">
    <text evidence="1">The sequence shown here is derived from an EMBL/GenBank/DDBJ whole genome shotgun (WGS) entry which is preliminary data.</text>
</comment>
<reference evidence="1 2" key="1">
    <citation type="submission" date="2019-03" db="EMBL/GenBank/DDBJ databases">
        <title>First draft genome of Liparis tanakae, snailfish: a comprehensive survey of snailfish specific genes.</title>
        <authorList>
            <person name="Kim W."/>
            <person name="Song I."/>
            <person name="Jeong J.-H."/>
            <person name="Kim D."/>
            <person name="Kim S."/>
            <person name="Ryu S."/>
            <person name="Song J.Y."/>
            <person name="Lee S.K."/>
        </authorList>
    </citation>
    <scope>NUCLEOTIDE SEQUENCE [LARGE SCALE GENOMIC DNA]</scope>
    <source>
        <tissue evidence="1">Muscle</tissue>
    </source>
</reference>
<protein>
    <submittedName>
        <fullName evidence="1">Uncharacterized protein</fullName>
    </submittedName>
</protein>
<evidence type="ECO:0000313" key="2">
    <source>
        <dbReference type="Proteomes" id="UP000314294"/>
    </source>
</evidence>
<name>A0A4Z2E1C4_9TELE</name>
<gene>
    <name evidence="1" type="ORF">EYF80_067218</name>
</gene>
<sequence>MEASIRAASIRSASIRSASIRAASIRSASITALLLWLSRVSQCAANTRQGLINTVTWRRPEDHLLEA</sequence>
<dbReference type="AlphaFoldDB" id="A0A4Z2E1C4"/>
<dbReference type="EMBL" id="SRLO01021484">
    <property type="protein sequence ID" value="TNN22666.1"/>
    <property type="molecule type" value="Genomic_DNA"/>
</dbReference>
<evidence type="ECO:0000313" key="1">
    <source>
        <dbReference type="EMBL" id="TNN22666.1"/>
    </source>
</evidence>
<dbReference type="Proteomes" id="UP000314294">
    <property type="component" value="Unassembled WGS sequence"/>
</dbReference>
<proteinExistence type="predicted"/>
<organism evidence="1 2">
    <name type="scientific">Liparis tanakae</name>
    <name type="common">Tanaka's snailfish</name>
    <dbReference type="NCBI Taxonomy" id="230148"/>
    <lineage>
        <taxon>Eukaryota</taxon>
        <taxon>Metazoa</taxon>
        <taxon>Chordata</taxon>
        <taxon>Craniata</taxon>
        <taxon>Vertebrata</taxon>
        <taxon>Euteleostomi</taxon>
        <taxon>Actinopterygii</taxon>
        <taxon>Neopterygii</taxon>
        <taxon>Teleostei</taxon>
        <taxon>Neoteleostei</taxon>
        <taxon>Acanthomorphata</taxon>
        <taxon>Eupercaria</taxon>
        <taxon>Perciformes</taxon>
        <taxon>Cottioidei</taxon>
        <taxon>Cottales</taxon>
        <taxon>Liparidae</taxon>
        <taxon>Liparis</taxon>
    </lineage>
</organism>
<keyword evidence="2" id="KW-1185">Reference proteome</keyword>
<accession>A0A4Z2E1C4</accession>